<gene>
    <name evidence="1" type="ORF">RRG08_014184</name>
</gene>
<sequence length="78" mass="8551">MVGSDNTIEGKTTNSRDIISQCFTGKYTGVVATRQPMWRSRAKIFHKADLSDTFTRSSELDAGSQWTASSVSIYDGIA</sequence>
<evidence type="ECO:0000313" key="2">
    <source>
        <dbReference type="Proteomes" id="UP001283361"/>
    </source>
</evidence>
<comment type="caution">
    <text evidence="1">The sequence shown here is derived from an EMBL/GenBank/DDBJ whole genome shotgun (WGS) entry which is preliminary data.</text>
</comment>
<dbReference type="AlphaFoldDB" id="A0AAE1D949"/>
<protein>
    <submittedName>
        <fullName evidence="1">Uncharacterized protein</fullName>
    </submittedName>
</protein>
<dbReference type="EMBL" id="JAWDGP010004825">
    <property type="protein sequence ID" value="KAK3761822.1"/>
    <property type="molecule type" value="Genomic_DNA"/>
</dbReference>
<keyword evidence="2" id="KW-1185">Reference proteome</keyword>
<name>A0AAE1D949_9GAST</name>
<organism evidence="1 2">
    <name type="scientific">Elysia crispata</name>
    <name type="common">lettuce slug</name>
    <dbReference type="NCBI Taxonomy" id="231223"/>
    <lineage>
        <taxon>Eukaryota</taxon>
        <taxon>Metazoa</taxon>
        <taxon>Spiralia</taxon>
        <taxon>Lophotrochozoa</taxon>
        <taxon>Mollusca</taxon>
        <taxon>Gastropoda</taxon>
        <taxon>Heterobranchia</taxon>
        <taxon>Euthyneura</taxon>
        <taxon>Panpulmonata</taxon>
        <taxon>Sacoglossa</taxon>
        <taxon>Placobranchoidea</taxon>
        <taxon>Plakobranchidae</taxon>
        <taxon>Elysia</taxon>
    </lineage>
</organism>
<accession>A0AAE1D949</accession>
<dbReference type="Proteomes" id="UP001283361">
    <property type="component" value="Unassembled WGS sequence"/>
</dbReference>
<evidence type="ECO:0000313" key="1">
    <source>
        <dbReference type="EMBL" id="KAK3761822.1"/>
    </source>
</evidence>
<reference evidence="1" key="1">
    <citation type="journal article" date="2023" name="G3 (Bethesda)">
        <title>A reference genome for the long-term kleptoplast-retaining sea slug Elysia crispata morphotype clarki.</title>
        <authorList>
            <person name="Eastman K.E."/>
            <person name="Pendleton A.L."/>
            <person name="Shaikh M.A."/>
            <person name="Suttiyut T."/>
            <person name="Ogas R."/>
            <person name="Tomko P."/>
            <person name="Gavelis G."/>
            <person name="Widhalm J.R."/>
            <person name="Wisecaver J.H."/>
        </authorList>
    </citation>
    <scope>NUCLEOTIDE SEQUENCE</scope>
    <source>
        <strain evidence="1">ECLA1</strain>
    </source>
</reference>
<proteinExistence type="predicted"/>